<evidence type="ECO:0000313" key="10">
    <source>
        <dbReference type="Proteomes" id="UP001422074"/>
    </source>
</evidence>
<dbReference type="RefSeq" id="WP_345884488.1">
    <property type="nucleotide sequence ID" value="NZ_JBDFRB010000005.1"/>
</dbReference>
<dbReference type="InterPro" id="IPR005861">
    <property type="entry name" value="HisP_aminotrans"/>
</dbReference>
<protein>
    <recommendedName>
        <fullName evidence="6">Aromatic amino acid aminotransferase</fullName>
        <shortName evidence="6">ArAT</shortName>
        <ecNumber evidence="6">2.6.1.57</ecNumber>
    </recommendedName>
</protein>
<reference evidence="9 10" key="1">
    <citation type="submission" date="2024-05" db="EMBL/GenBank/DDBJ databases">
        <title>Sinomonas sp. nov., isolated from a waste landfill.</title>
        <authorList>
            <person name="Zhao Y."/>
        </authorList>
    </citation>
    <scope>NUCLEOTIDE SEQUENCE [LARGE SCALE GENOMIC DNA]</scope>
    <source>
        <strain evidence="9 10">CCTCC AB2014300</strain>
    </source>
</reference>
<feature type="compositionally biased region" description="Polar residues" evidence="7">
    <location>
        <begin position="1"/>
        <end position="10"/>
    </location>
</feature>
<evidence type="ECO:0000259" key="8">
    <source>
        <dbReference type="Pfam" id="PF00155"/>
    </source>
</evidence>
<evidence type="ECO:0000256" key="3">
    <source>
        <dbReference type="ARBA" id="ARBA00022576"/>
    </source>
</evidence>
<comment type="similarity">
    <text evidence="6">Belongs to the class-II pyridoxal-phosphate-dependent aminotransferase family.</text>
</comment>
<keyword evidence="10" id="KW-1185">Reference proteome</keyword>
<evidence type="ECO:0000256" key="5">
    <source>
        <dbReference type="ARBA" id="ARBA00022898"/>
    </source>
</evidence>
<dbReference type="EMBL" id="JBDFRB010000005">
    <property type="protein sequence ID" value="MEN2744456.1"/>
    <property type="molecule type" value="Genomic_DNA"/>
</dbReference>
<dbReference type="SUPFAM" id="SSF53383">
    <property type="entry name" value="PLP-dependent transferases"/>
    <property type="match status" value="1"/>
</dbReference>
<dbReference type="Pfam" id="PF00155">
    <property type="entry name" value="Aminotran_1_2"/>
    <property type="match status" value="1"/>
</dbReference>
<feature type="compositionally biased region" description="Low complexity" evidence="7">
    <location>
        <begin position="13"/>
        <end position="24"/>
    </location>
</feature>
<dbReference type="InterPro" id="IPR015421">
    <property type="entry name" value="PyrdxlP-dep_Trfase_major"/>
</dbReference>
<keyword evidence="4 6" id="KW-0808">Transferase</keyword>
<dbReference type="PANTHER" id="PTHR43643:SF3">
    <property type="entry name" value="HISTIDINOL-PHOSPHATE AMINOTRANSFERASE"/>
    <property type="match status" value="1"/>
</dbReference>
<dbReference type="InterPro" id="IPR024892">
    <property type="entry name" value="ArAT"/>
</dbReference>
<dbReference type="NCBIfam" id="TIGR01141">
    <property type="entry name" value="hisC"/>
    <property type="match status" value="1"/>
</dbReference>
<dbReference type="Gene3D" id="3.40.640.10">
    <property type="entry name" value="Type I PLP-dependent aspartate aminotransferase-like (Major domain)"/>
    <property type="match status" value="1"/>
</dbReference>
<feature type="region of interest" description="Disordered" evidence="7">
    <location>
        <begin position="1"/>
        <end position="24"/>
    </location>
</feature>
<sequence length="384" mass="40568">MTSPLNQNDSADAAAVVPGPAGVTPRPVVARLPKYAAGRPPAPVEGLASYKLSSNENPLPPIPAVIEAIARESAVNRYPDPVSSRLRAALADFLGVPAEDIVTGGGSLGALNQLLATFAGQQDDGTQDEVVYAWRSFEAYPISIGLAGAKSVQVPVTADGRHDLDAMAAAVTERTKVVLLCTPNNPTGPALRREETERFIQSVPSSVVVVIDEAYQEFVRDPEAVDGIEMYRRYPNVVVLRTFSKAHGLAGLRVGYSVSQPGITQHLRVAAVPFAVSSIAESAAIASLENYGEVVGRVQSLVDERDRVTAALRELGWDVPDAQGNFVWLGLGEATAEFAAQAAAKALSVRAFGNEGVRVSIGEPEANSRFIELCGNFTKVPQAS</sequence>
<comment type="caution">
    <text evidence="9">The sequence shown here is derived from an EMBL/GenBank/DDBJ whole genome shotgun (WGS) entry which is preliminary data.</text>
</comment>
<evidence type="ECO:0000256" key="1">
    <source>
        <dbReference type="ARBA" id="ARBA00001933"/>
    </source>
</evidence>
<dbReference type="EC" id="2.6.1.57" evidence="6"/>
<feature type="domain" description="Aminotransferase class I/classII large" evidence="8">
    <location>
        <begin position="51"/>
        <end position="367"/>
    </location>
</feature>
<comment type="subunit">
    <text evidence="2 6">Homodimer.</text>
</comment>
<evidence type="ECO:0000256" key="4">
    <source>
        <dbReference type="ARBA" id="ARBA00022679"/>
    </source>
</evidence>
<keyword evidence="3 6" id="KW-0032">Aminotransferase</keyword>
<keyword evidence="5 6" id="KW-0663">Pyridoxal phosphate</keyword>
<evidence type="ECO:0000256" key="2">
    <source>
        <dbReference type="ARBA" id="ARBA00011738"/>
    </source>
</evidence>
<dbReference type="InterPro" id="IPR015424">
    <property type="entry name" value="PyrdxlP-dep_Trfase"/>
</dbReference>
<comment type="cofactor">
    <cofactor evidence="1 6">
        <name>pyridoxal 5'-phosphate</name>
        <dbReference type="ChEBI" id="CHEBI:597326"/>
    </cofactor>
</comment>
<gene>
    <name evidence="9" type="primary">hisC</name>
    <name evidence="6" type="synonym">pat</name>
    <name evidence="9" type="ORF">ABCQ75_07870</name>
</gene>
<evidence type="ECO:0000313" key="9">
    <source>
        <dbReference type="EMBL" id="MEN2744456.1"/>
    </source>
</evidence>
<comment type="function">
    <text evidence="6">Aminotransferase that catalyzes the conversion of aromatic amino acids and 2-oxoglutarate into corresponding aromatic oxo acids and L-glutamate.</text>
</comment>
<accession>A0ABU9WZ39</accession>
<dbReference type="HAMAP" id="MF_01513">
    <property type="entry name" value="Phe_aminotrans_2"/>
    <property type="match status" value="1"/>
</dbReference>
<evidence type="ECO:0000256" key="6">
    <source>
        <dbReference type="HAMAP-Rule" id="MF_01513"/>
    </source>
</evidence>
<dbReference type="InterPro" id="IPR004839">
    <property type="entry name" value="Aminotransferase_I/II_large"/>
</dbReference>
<dbReference type="CDD" id="cd00609">
    <property type="entry name" value="AAT_like"/>
    <property type="match status" value="1"/>
</dbReference>
<dbReference type="InterPro" id="IPR015422">
    <property type="entry name" value="PyrdxlP-dep_Trfase_small"/>
</dbReference>
<proteinExistence type="inferred from homology"/>
<organism evidence="9 10">
    <name type="scientific">Sinomonas halotolerans</name>
    <dbReference type="NCBI Taxonomy" id="1644133"/>
    <lineage>
        <taxon>Bacteria</taxon>
        <taxon>Bacillati</taxon>
        <taxon>Actinomycetota</taxon>
        <taxon>Actinomycetes</taxon>
        <taxon>Micrococcales</taxon>
        <taxon>Micrococcaceae</taxon>
        <taxon>Sinomonas</taxon>
    </lineage>
</organism>
<feature type="modified residue" description="N6-(pyridoxal phosphate)lysine" evidence="6">
    <location>
        <position position="245"/>
    </location>
</feature>
<dbReference type="InterPro" id="IPR050106">
    <property type="entry name" value="HistidinolP_aminotransfase"/>
</dbReference>
<dbReference type="GO" id="GO:0004400">
    <property type="term" value="F:histidinol-phosphate transaminase activity"/>
    <property type="evidence" value="ECO:0007669"/>
    <property type="project" value="UniProtKB-EC"/>
</dbReference>
<dbReference type="NCBIfam" id="NF002878">
    <property type="entry name" value="PRK03321.1"/>
    <property type="match status" value="1"/>
</dbReference>
<name>A0ABU9WZ39_9MICC</name>
<dbReference type="Gene3D" id="3.90.1150.10">
    <property type="entry name" value="Aspartate Aminotransferase, domain 1"/>
    <property type="match status" value="1"/>
</dbReference>
<evidence type="ECO:0000256" key="7">
    <source>
        <dbReference type="SAM" id="MobiDB-lite"/>
    </source>
</evidence>
<dbReference type="Proteomes" id="UP001422074">
    <property type="component" value="Unassembled WGS sequence"/>
</dbReference>
<dbReference type="HAMAP" id="MF_01023">
    <property type="entry name" value="HisC_aminotrans_2"/>
    <property type="match status" value="1"/>
</dbReference>
<comment type="catalytic activity">
    <reaction evidence="6">
        <text>an aromatic L-alpha-amino acid + 2-oxoglutarate = an aromatic oxo-acid + L-glutamate</text>
        <dbReference type="Rhea" id="RHEA:17533"/>
        <dbReference type="ChEBI" id="CHEBI:16810"/>
        <dbReference type="ChEBI" id="CHEBI:29985"/>
        <dbReference type="ChEBI" id="CHEBI:73309"/>
        <dbReference type="ChEBI" id="CHEBI:84824"/>
        <dbReference type="EC" id="2.6.1.57"/>
    </reaction>
</comment>
<dbReference type="PANTHER" id="PTHR43643">
    <property type="entry name" value="HISTIDINOL-PHOSPHATE AMINOTRANSFERASE 2"/>
    <property type="match status" value="1"/>
</dbReference>